<reference evidence="2 3" key="1">
    <citation type="submission" date="2020-07" db="EMBL/GenBank/DDBJ databases">
        <title>Vibrio marinisediminis sp. nov., isolated from marine sediment.</title>
        <authorList>
            <person name="Ji X."/>
        </authorList>
    </citation>
    <scope>NUCLEOTIDE SEQUENCE [LARGE SCALE GENOMIC DNA]</scope>
    <source>
        <strain evidence="2 3">404</strain>
    </source>
</reference>
<comment type="caution">
    <text evidence="2">The sequence shown here is derived from an EMBL/GenBank/DDBJ whole genome shotgun (WGS) entry which is preliminary data.</text>
</comment>
<name>A0A7W2FSS5_9VIBR</name>
<feature type="compositionally biased region" description="Low complexity" evidence="1">
    <location>
        <begin position="20"/>
        <end position="35"/>
    </location>
</feature>
<gene>
    <name evidence="2" type="ORF">H2O73_14690</name>
</gene>
<dbReference type="EMBL" id="JACFYF010000010">
    <property type="protein sequence ID" value="MBA5763608.1"/>
    <property type="molecule type" value="Genomic_DNA"/>
</dbReference>
<feature type="region of interest" description="Disordered" evidence="1">
    <location>
        <begin position="20"/>
        <end position="55"/>
    </location>
</feature>
<dbReference type="Proteomes" id="UP000571701">
    <property type="component" value="Unassembled WGS sequence"/>
</dbReference>
<sequence>DAKVQALMAAAQKLMEIAQQQAQAQQAEGADAGDAQSKEDDVVDAEFEEVKDDKK</sequence>
<proteinExistence type="predicted"/>
<evidence type="ECO:0000313" key="3">
    <source>
        <dbReference type="Proteomes" id="UP000571701"/>
    </source>
</evidence>
<evidence type="ECO:0000256" key="1">
    <source>
        <dbReference type="SAM" id="MobiDB-lite"/>
    </source>
</evidence>
<organism evidence="2 3">
    <name type="scientific">Vibrio marinisediminis</name>
    <dbReference type="NCBI Taxonomy" id="2758441"/>
    <lineage>
        <taxon>Bacteria</taxon>
        <taxon>Pseudomonadati</taxon>
        <taxon>Pseudomonadota</taxon>
        <taxon>Gammaproteobacteria</taxon>
        <taxon>Vibrionales</taxon>
        <taxon>Vibrionaceae</taxon>
        <taxon>Vibrio</taxon>
    </lineage>
</organism>
<protein>
    <submittedName>
        <fullName evidence="2">Chaperone protein DnaK</fullName>
    </submittedName>
</protein>
<dbReference type="AlphaFoldDB" id="A0A7W2FSS5"/>
<accession>A0A7W2FSS5</accession>
<keyword evidence="3" id="KW-1185">Reference proteome</keyword>
<evidence type="ECO:0000313" key="2">
    <source>
        <dbReference type="EMBL" id="MBA5763608.1"/>
    </source>
</evidence>
<feature type="non-terminal residue" evidence="2">
    <location>
        <position position="1"/>
    </location>
</feature>
<feature type="compositionally biased region" description="Acidic residues" evidence="1">
    <location>
        <begin position="41"/>
        <end position="55"/>
    </location>
</feature>